<proteinExistence type="predicted"/>
<dbReference type="AlphaFoldDB" id="A0A7C3QWE9"/>
<sequence>MTFSKTRGTVFILLLTLLLFGRWMGASVEKPALAGPSSLNVRILNIRNGQSVQGSRLSVRIRVTPSPTPQDPVFLRVLVNGRPHDIVKITHRIQTVDIRNLPRGENRIEFVPADPDAPDLVGRAGTSQDASGLCDGDQGALPPLSSGIAVRVQAP</sequence>
<gene>
    <name evidence="2" type="ORF">ENX03_10370</name>
</gene>
<reference evidence="2" key="1">
    <citation type="journal article" date="2020" name="mSystems">
        <title>Genome- and Community-Level Interaction Insights into Carbon Utilization and Element Cycling Functions of Hydrothermarchaeota in Hydrothermal Sediment.</title>
        <authorList>
            <person name="Zhou Z."/>
            <person name="Liu Y."/>
            <person name="Xu W."/>
            <person name="Pan J."/>
            <person name="Luo Z.H."/>
            <person name="Li M."/>
        </authorList>
    </citation>
    <scope>NUCLEOTIDE SEQUENCE [LARGE SCALE GENOMIC DNA]</scope>
    <source>
        <strain evidence="2">SpSt-902</strain>
    </source>
</reference>
<feature type="region of interest" description="Disordered" evidence="1">
    <location>
        <begin position="112"/>
        <end position="132"/>
    </location>
</feature>
<evidence type="ECO:0000313" key="2">
    <source>
        <dbReference type="EMBL" id="HFT94309.1"/>
    </source>
</evidence>
<accession>A0A7C3QWE9</accession>
<protein>
    <submittedName>
        <fullName evidence="2">Uncharacterized protein</fullName>
    </submittedName>
</protein>
<comment type="caution">
    <text evidence="2">The sequence shown here is derived from an EMBL/GenBank/DDBJ whole genome shotgun (WGS) entry which is preliminary data.</text>
</comment>
<evidence type="ECO:0000256" key="1">
    <source>
        <dbReference type="SAM" id="MobiDB-lite"/>
    </source>
</evidence>
<dbReference type="EMBL" id="DTMM01000224">
    <property type="protein sequence ID" value="HFT94309.1"/>
    <property type="molecule type" value="Genomic_DNA"/>
</dbReference>
<name>A0A7C3QWE9_9BACT</name>
<organism evidence="2">
    <name type="scientific">Leptospirillum ferriphilum</name>
    <dbReference type="NCBI Taxonomy" id="178606"/>
    <lineage>
        <taxon>Bacteria</taxon>
        <taxon>Pseudomonadati</taxon>
        <taxon>Nitrospirota</taxon>
        <taxon>Nitrospiria</taxon>
        <taxon>Nitrospirales</taxon>
        <taxon>Nitrospiraceae</taxon>
        <taxon>Leptospirillum</taxon>
    </lineage>
</organism>